<accession>A0A2R8AIH7</accession>
<organism evidence="1 2">
    <name type="scientific">Aliiroseovarius pelagivivens</name>
    <dbReference type="NCBI Taxonomy" id="1639690"/>
    <lineage>
        <taxon>Bacteria</taxon>
        <taxon>Pseudomonadati</taxon>
        <taxon>Pseudomonadota</taxon>
        <taxon>Alphaproteobacteria</taxon>
        <taxon>Rhodobacterales</taxon>
        <taxon>Paracoccaceae</taxon>
        <taxon>Aliiroseovarius</taxon>
    </lineage>
</organism>
<dbReference type="RefSeq" id="WP_108855763.1">
    <property type="nucleotide sequence ID" value="NZ_OMOI01000001.1"/>
</dbReference>
<dbReference type="AlphaFoldDB" id="A0A2R8AIH7"/>
<sequence length="63" mass="6430">MNKVAVSAIAMSLLLAACEGHQYERSTPGVTVSGEAGFGVVYEDGKTKPHTTTTVSVSMGGSL</sequence>
<dbReference type="OrthoDB" id="9881755at2"/>
<proteinExistence type="predicted"/>
<keyword evidence="2" id="KW-1185">Reference proteome</keyword>
<dbReference type="PROSITE" id="PS51257">
    <property type="entry name" value="PROKAR_LIPOPROTEIN"/>
    <property type="match status" value="1"/>
</dbReference>
<gene>
    <name evidence="1" type="ORF">ALP8811_00682</name>
</gene>
<name>A0A2R8AIH7_9RHOB</name>
<reference evidence="1 2" key="1">
    <citation type="submission" date="2018-03" db="EMBL/GenBank/DDBJ databases">
        <authorList>
            <person name="Keele B.F."/>
        </authorList>
    </citation>
    <scope>NUCLEOTIDE SEQUENCE [LARGE SCALE GENOMIC DNA]</scope>
    <source>
        <strain evidence="1 2">CECT 8811</strain>
    </source>
</reference>
<protein>
    <recommendedName>
        <fullName evidence="3">Lipoprotein</fullName>
    </recommendedName>
</protein>
<evidence type="ECO:0008006" key="3">
    <source>
        <dbReference type="Google" id="ProtNLM"/>
    </source>
</evidence>
<evidence type="ECO:0000313" key="2">
    <source>
        <dbReference type="Proteomes" id="UP000244911"/>
    </source>
</evidence>
<dbReference type="Proteomes" id="UP000244911">
    <property type="component" value="Unassembled WGS sequence"/>
</dbReference>
<evidence type="ECO:0000313" key="1">
    <source>
        <dbReference type="EMBL" id="SPF75689.1"/>
    </source>
</evidence>
<dbReference type="EMBL" id="OMOI01000001">
    <property type="protein sequence ID" value="SPF75689.1"/>
    <property type="molecule type" value="Genomic_DNA"/>
</dbReference>